<protein>
    <submittedName>
        <fullName evidence="5">Miraculin-like</fullName>
    </submittedName>
</protein>
<dbReference type="Proteomes" id="UP000087171">
    <property type="component" value="Unplaced"/>
</dbReference>
<dbReference type="InterPro" id="IPR011065">
    <property type="entry name" value="Kunitz_inhibitor_STI-like_sf"/>
</dbReference>
<feature type="signal peptide" evidence="3">
    <location>
        <begin position="1"/>
        <end position="24"/>
    </location>
</feature>
<evidence type="ECO:0000256" key="3">
    <source>
        <dbReference type="SAM" id="SignalP"/>
    </source>
</evidence>
<accession>A0A1S2Z3N7</accession>
<dbReference type="SUPFAM" id="SSF50386">
    <property type="entry name" value="STI-like"/>
    <property type="match status" value="1"/>
</dbReference>
<proteinExistence type="predicted"/>
<dbReference type="eggNOG" id="ENOG502S0HP">
    <property type="taxonomic scope" value="Eukaryota"/>
</dbReference>
<dbReference type="KEGG" id="cam:101495209"/>
<sequence length="203" mass="22659">MSTKSLTIFTFAHIWLLMTTTSIAQFTIDTSGEPVEIDEEYFIVPATTGNGGRSTLVTRDGSCPFNVGVENTNLHHGLDVKFTPFAPHNDDDFVRLDRDLRISFDEDSSNCSRSTEWRLGERDAKSGRRLIITGRDDSTIGSFGNFFRIVQTQTVGIYNIQWCPKEVCPTCDFICGTVGILRENGKIQLALDGDALSFVFQNE</sequence>
<keyword evidence="4" id="KW-1185">Reference proteome</keyword>
<feature type="chain" id="PRO_5010164373" evidence="3">
    <location>
        <begin position="25"/>
        <end position="203"/>
    </location>
</feature>
<dbReference type="RefSeq" id="XP_004514493.1">
    <property type="nucleotide sequence ID" value="XM_004514436.1"/>
</dbReference>
<dbReference type="PANTHER" id="PTHR33107:SF31">
    <property type="entry name" value="KUNITZ TYPE TRYPSIN INHIBITOR 104"/>
    <property type="match status" value="1"/>
</dbReference>
<gene>
    <name evidence="5" type="primary">LOC101495209</name>
</gene>
<dbReference type="InterPro" id="IPR002160">
    <property type="entry name" value="Prot_inh_Kunz-lg"/>
</dbReference>
<keyword evidence="2" id="KW-0964">Secreted</keyword>
<dbReference type="Gene3D" id="2.80.10.50">
    <property type="match status" value="1"/>
</dbReference>
<dbReference type="GO" id="GO:0005576">
    <property type="term" value="C:extracellular region"/>
    <property type="evidence" value="ECO:0007669"/>
    <property type="project" value="UniProtKB-SubCell"/>
</dbReference>
<dbReference type="SMR" id="A0A1S2Z3N7"/>
<organism evidence="4 5">
    <name type="scientific">Cicer arietinum</name>
    <name type="common">Chickpea</name>
    <name type="synonym">Garbanzo</name>
    <dbReference type="NCBI Taxonomy" id="3827"/>
    <lineage>
        <taxon>Eukaryota</taxon>
        <taxon>Viridiplantae</taxon>
        <taxon>Streptophyta</taxon>
        <taxon>Embryophyta</taxon>
        <taxon>Tracheophyta</taxon>
        <taxon>Spermatophyta</taxon>
        <taxon>Magnoliopsida</taxon>
        <taxon>eudicotyledons</taxon>
        <taxon>Gunneridae</taxon>
        <taxon>Pentapetalae</taxon>
        <taxon>rosids</taxon>
        <taxon>fabids</taxon>
        <taxon>Fabales</taxon>
        <taxon>Fabaceae</taxon>
        <taxon>Papilionoideae</taxon>
        <taxon>50 kb inversion clade</taxon>
        <taxon>NPAAA clade</taxon>
        <taxon>Hologalegina</taxon>
        <taxon>IRL clade</taxon>
        <taxon>Cicereae</taxon>
        <taxon>Cicer</taxon>
    </lineage>
</organism>
<dbReference type="Pfam" id="PF00197">
    <property type="entry name" value="Kunitz_legume"/>
    <property type="match status" value="1"/>
</dbReference>
<dbReference type="GeneID" id="101495209"/>
<dbReference type="AlphaFoldDB" id="A0A1S2Z3N7"/>
<dbReference type="STRING" id="3827.A0A1S2Z3N7"/>
<evidence type="ECO:0000313" key="4">
    <source>
        <dbReference type="Proteomes" id="UP000087171"/>
    </source>
</evidence>
<keyword evidence="3" id="KW-0732">Signal</keyword>
<dbReference type="GO" id="GO:0004866">
    <property type="term" value="F:endopeptidase inhibitor activity"/>
    <property type="evidence" value="ECO:0007669"/>
    <property type="project" value="InterPro"/>
</dbReference>
<dbReference type="OrthoDB" id="1918435at2759"/>
<dbReference type="SMART" id="SM00452">
    <property type="entry name" value="STI"/>
    <property type="match status" value="1"/>
</dbReference>
<evidence type="ECO:0000313" key="5">
    <source>
        <dbReference type="RefSeq" id="XP_004514493.1"/>
    </source>
</evidence>
<name>A0A1S2Z3N7_CICAR</name>
<dbReference type="CDD" id="cd23367">
    <property type="entry name" value="beta-trefoil_STI_KPI104-like"/>
    <property type="match status" value="1"/>
</dbReference>
<comment type="subcellular location">
    <subcellularLocation>
        <location evidence="1">Secreted</location>
    </subcellularLocation>
</comment>
<evidence type="ECO:0000256" key="2">
    <source>
        <dbReference type="ARBA" id="ARBA00022525"/>
    </source>
</evidence>
<dbReference type="PANTHER" id="PTHR33107">
    <property type="entry name" value="KUNITZ TRYPSIN INHIBITOR 2"/>
    <property type="match status" value="1"/>
</dbReference>
<reference evidence="5" key="1">
    <citation type="submission" date="2025-08" db="UniProtKB">
        <authorList>
            <consortium name="RefSeq"/>
        </authorList>
    </citation>
    <scope>IDENTIFICATION</scope>
    <source>
        <tissue evidence="5">Etiolated seedlings</tissue>
    </source>
</reference>
<evidence type="ECO:0000256" key="1">
    <source>
        <dbReference type="ARBA" id="ARBA00004613"/>
    </source>
</evidence>
<dbReference type="PaxDb" id="3827-XP_004514493.1"/>